<evidence type="ECO:0000256" key="4">
    <source>
        <dbReference type="ARBA" id="ARBA00022989"/>
    </source>
</evidence>
<keyword evidence="7 12" id="KW-0675">Receptor</keyword>
<proteinExistence type="predicted"/>
<evidence type="ECO:0000256" key="1">
    <source>
        <dbReference type="ARBA" id="ARBA00004651"/>
    </source>
</evidence>
<feature type="transmembrane region" description="Helical" evidence="10">
    <location>
        <begin position="63"/>
        <end position="85"/>
    </location>
</feature>
<evidence type="ECO:0000313" key="13">
    <source>
        <dbReference type="Proteomes" id="UP001152320"/>
    </source>
</evidence>
<evidence type="ECO:0000256" key="2">
    <source>
        <dbReference type="ARBA" id="ARBA00022475"/>
    </source>
</evidence>
<keyword evidence="9" id="KW-0807">Transducer</keyword>
<dbReference type="SMART" id="SM01381">
    <property type="entry name" value="7TM_GPCR_Srsx"/>
    <property type="match status" value="1"/>
</dbReference>
<dbReference type="PROSITE" id="PS50262">
    <property type="entry name" value="G_PROTEIN_RECEP_F1_2"/>
    <property type="match status" value="1"/>
</dbReference>
<dbReference type="PRINTS" id="PR00237">
    <property type="entry name" value="GPCRRHODOPSN"/>
</dbReference>
<comment type="caution">
    <text evidence="12">The sequence shown here is derived from an EMBL/GenBank/DDBJ whole genome shotgun (WGS) entry which is preliminary data.</text>
</comment>
<evidence type="ECO:0000256" key="3">
    <source>
        <dbReference type="ARBA" id="ARBA00022692"/>
    </source>
</evidence>
<dbReference type="GO" id="GO:0004930">
    <property type="term" value="F:G protein-coupled receptor activity"/>
    <property type="evidence" value="ECO:0007669"/>
    <property type="project" value="UniProtKB-KW"/>
</dbReference>
<dbReference type="SUPFAM" id="SSF81321">
    <property type="entry name" value="Family A G protein-coupled receptor-like"/>
    <property type="match status" value="1"/>
</dbReference>
<dbReference type="Pfam" id="PF00001">
    <property type="entry name" value="7tm_1"/>
    <property type="match status" value="1"/>
</dbReference>
<feature type="transmembrane region" description="Helical" evidence="10">
    <location>
        <begin position="27"/>
        <end position="51"/>
    </location>
</feature>
<dbReference type="Gene3D" id="1.20.1070.10">
    <property type="entry name" value="Rhodopsin 7-helix transmembrane proteins"/>
    <property type="match status" value="1"/>
</dbReference>
<dbReference type="AlphaFoldDB" id="A0A9Q1BT50"/>
<evidence type="ECO:0000256" key="6">
    <source>
        <dbReference type="ARBA" id="ARBA00023136"/>
    </source>
</evidence>
<name>A0A9Q1BT50_HOLLE</name>
<dbReference type="InterPro" id="IPR000276">
    <property type="entry name" value="GPCR_Rhodpsn"/>
</dbReference>
<dbReference type="PANTHER" id="PTHR24246">
    <property type="entry name" value="OLFACTORY RECEPTOR AND ADENOSINE RECEPTOR"/>
    <property type="match status" value="1"/>
</dbReference>
<evidence type="ECO:0000256" key="8">
    <source>
        <dbReference type="ARBA" id="ARBA00023180"/>
    </source>
</evidence>
<dbReference type="Proteomes" id="UP001152320">
    <property type="component" value="Chromosome 12"/>
</dbReference>
<organism evidence="12 13">
    <name type="scientific">Holothuria leucospilota</name>
    <name type="common">Black long sea cucumber</name>
    <name type="synonym">Mertensiothuria leucospilota</name>
    <dbReference type="NCBI Taxonomy" id="206669"/>
    <lineage>
        <taxon>Eukaryota</taxon>
        <taxon>Metazoa</taxon>
        <taxon>Echinodermata</taxon>
        <taxon>Eleutherozoa</taxon>
        <taxon>Echinozoa</taxon>
        <taxon>Holothuroidea</taxon>
        <taxon>Aspidochirotacea</taxon>
        <taxon>Aspidochirotida</taxon>
        <taxon>Holothuriidae</taxon>
        <taxon>Holothuria</taxon>
    </lineage>
</organism>
<feature type="transmembrane region" description="Helical" evidence="10">
    <location>
        <begin position="241"/>
        <end position="259"/>
    </location>
</feature>
<feature type="transmembrane region" description="Helical" evidence="10">
    <location>
        <begin position="106"/>
        <end position="126"/>
    </location>
</feature>
<keyword evidence="6 10" id="KW-0472">Membrane</keyword>
<feature type="transmembrane region" description="Helical" evidence="10">
    <location>
        <begin position="146"/>
        <end position="169"/>
    </location>
</feature>
<reference evidence="12" key="1">
    <citation type="submission" date="2021-10" db="EMBL/GenBank/DDBJ databases">
        <title>Tropical sea cucumber genome reveals ecological adaptation and Cuvierian tubules defense mechanism.</title>
        <authorList>
            <person name="Chen T."/>
        </authorList>
    </citation>
    <scope>NUCLEOTIDE SEQUENCE</scope>
    <source>
        <strain evidence="12">Nanhai2018</strain>
        <tissue evidence="12">Muscle</tissue>
    </source>
</reference>
<keyword evidence="5" id="KW-0297">G-protein coupled receptor</keyword>
<dbReference type="PANTHER" id="PTHR24246:SF27">
    <property type="entry name" value="ADENOSINE RECEPTOR, ISOFORM A"/>
    <property type="match status" value="1"/>
</dbReference>
<protein>
    <submittedName>
        <fullName evidence="12">Alpha-1A adrenergic receptor</fullName>
    </submittedName>
</protein>
<accession>A0A9Q1BT50</accession>
<evidence type="ECO:0000256" key="10">
    <source>
        <dbReference type="SAM" id="Phobius"/>
    </source>
</evidence>
<dbReference type="InterPro" id="IPR017452">
    <property type="entry name" value="GPCR_Rhodpsn_7TM"/>
</dbReference>
<comment type="subcellular location">
    <subcellularLocation>
        <location evidence="1">Cell membrane</location>
        <topology evidence="1">Multi-pass membrane protein</topology>
    </subcellularLocation>
</comment>
<evidence type="ECO:0000256" key="9">
    <source>
        <dbReference type="ARBA" id="ARBA00023224"/>
    </source>
</evidence>
<evidence type="ECO:0000256" key="5">
    <source>
        <dbReference type="ARBA" id="ARBA00023040"/>
    </source>
</evidence>
<keyword evidence="4 10" id="KW-1133">Transmembrane helix</keyword>
<evidence type="ECO:0000313" key="12">
    <source>
        <dbReference type="EMBL" id="KAJ8032169.1"/>
    </source>
</evidence>
<keyword evidence="8" id="KW-0325">Glycoprotein</keyword>
<feature type="domain" description="G-protein coupled receptors family 1 profile" evidence="11">
    <location>
        <begin position="7"/>
        <end position="257"/>
    </location>
</feature>
<gene>
    <name evidence="12" type="ORF">HOLleu_25618</name>
</gene>
<evidence type="ECO:0000259" key="11">
    <source>
        <dbReference type="PROSITE" id="PS50262"/>
    </source>
</evidence>
<keyword evidence="2" id="KW-1003">Cell membrane</keyword>
<keyword evidence="13" id="KW-1185">Reference proteome</keyword>
<sequence length="311" mass="35567">MTTIFIGNVWVLVLLARFRRLRNCANYFTASMAFADFLLSIALIPGVKITFDPTFISNINLCLMLWCSQIFASTMSVLSLLCVSIDRLVKIVKPLRYQTIVTEERTLVVIFLIWTYGTFSVVVLPFAGLRNDDVLCFDFAHFFNFFHLHVLFLLNGFLPFIIILAMYMYMFKIVSGKHVSAKQFEPTSLRSYSIWKRELKTLSNLALIIGFTGVAWLPSITLVLIDLHIPTLQASLTARTILSWFTYLNSAVNPIVYALRSEQFKTATMQLLKRDLSSVCQKFVTTRRNRVHPSGDTTVRRARVIQTDSTT</sequence>
<dbReference type="GO" id="GO:0005886">
    <property type="term" value="C:plasma membrane"/>
    <property type="evidence" value="ECO:0007669"/>
    <property type="project" value="UniProtKB-SubCell"/>
</dbReference>
<dbReference type="OrthoDB" id="9445642at2759"/>
<dbReference type="EMBL" id="JAIZAY010000012">
    <property type="protein sequence ID" value="KAJ8032169.1"/>
    <property type="molecule type" value="Genomic_DNA"/>
</dbReference>
<evidence type="ECO:0000256" key="7">
    <source>
        <dbReference type="ARBA" id="ARBA00023170"/>
    </source>
</evidence>
<feature type="transmembrane region" description="Helical" evidence="10">
    <location>
        <begin position="205"/>
        <end position="229"/>
    </location>
</feature>
<keyword evidence="3 10" id="KW-0812">Transmembrane</keyword>